<comment type="caution">
    <text evidence="3">The sequence shown here is derived from an EMBL/GenBank/DDBJ whole genome shotgun (WGS) entry which is preliminary data.</text>
</comment>
<proteinExistence type="predicted"/>
<dbReference type="PANTHER" id="PTHR30547:SF0">
    <property type="entry name" value="BLR8175 PROTEIN"/>
    <property type="match status" value="1"/>
</dbReference>
<sequence>MTQRMRKQPVSAKRAVEGPKTTASEYGRLLAEIRERVRSAQYEALRVVNKELVALYWDIGRMIVERQKDAVHGAAIAERLAEDLRGEFPGMGGFSRRNIFYMREFYTVYRGNRKVQPLVAQIAWTHNLVIIQRCKDPLEREFYIRMTRKFGWSKNALIHHIENQSYEKTLLGQTNFDQAVTPERRAQAKLAVKDDYTFDFLELGEPHAERELERAMVSRIEGFLQVMGGLFAFVGRQYRLEVDGREYSVDLLLFHRRLRCLVAVELKVGEFEPEHVGKMQFYLAALDDRAREEDENPSIGIILCKEKRRTIVEYALRDARRPIGVATYRIIRRLPRELKGQLPSPEQIGNLLEDLA</sequence>
<protein>
    <submittedName>
        <fullName evidence="3">PDDEXK nuclease domain-containing protein</fullName>
    </submittedName>
</protein>
<dbReference type="EMBL" id="JASCXX010000009">
    <property type="protein sequence ID" value="MDI6449230.1"/>
    <property type="molecule type" value="Genomic_DNA"/>
</dbReference>
<dbReference type="InterPro" id="IPR041527">
    <property type="entry name" value="YhcG_N"/>
</dbReference>
<dbReference type="Pfam" id="PF17761">
    <property type="entry name" value="DUF1016_N"/>
    <property type="match status" value="1"/>
</dbReference>
<dbReference type="InterPro" id="IPR053148">
    <property type="entry name" value="PD-DEXK-like_domain"/>
</dbReference>
<dbReference type="Proteomes" id="UP001431776">
    <property type="component" value="Unassembled WGS sequence"/>
</dbReference>
<accession>A0AAW6TX92</accession>
<dbReference type="InterPro" id="IPR011856">
    <property type="entry name" value="tRNA_endonuc-like_dom_sf"/>
</dbReference>
<keyword evidence="4" id="KW-1185">Reference proteome</keyword>
<name>A0AAW6TX92_9BACT</name>
<evidence type="ECO:0000259" key="1">
    <source>
        <dbReference type="Pfam" id="PF06250"/>
    </source>
</evidence>
<dbReference type="Pfam" id="PF06250">
    <property type="entry name" value="YhcG_C"/>
    <property type="match status" value="1"/>
</dbReference>
<gene>
    <name evidence="3" type="ORF">QJ522_09265</name>
</gene>
<evidence type="ECO:0000313" key="3">
    <source>
        <dbReference type="EMBL" id="MDI6449230.1"/>
    </source>
</evidence>
<dbReference type="GO" id="GO:0003676">
    <property type="term" value="F:nucleic acid binding"/>
    <property type="evidence" value="ECO:0007669"/>
    <property type="project" value="InterPro"/>
</dbReference>
<feature type="domain" description="YhcG N-terminal" evidence="2">
    <location>
        <begin position="32"/>
        <end position="168"/>
    </location>
</feature>
<reference evidence="3" key="1">
    <citation type="submission" date="2023-05" db="EMBL/GenBank/DDBJ databases">
        <title>Anaerotaeda fermentans gen. nov., sp. nov., a novel anaerobic planctomycete of the new family within the order Sedimentisphaerales isolated from Taman Peninsula, Russia.</title>
        <authorList>
            <person name="Khomyakova M.A."/>
            <person name="Merkel A.Y."/>
            <person name="Slobodkin A.I."/>
        </authorList>
    </citation>
    <scope>NUCLEOTIDE SEQUENCE</scope>
    <source>
        <strain evidence="3">M17dextr</strain>
    </source>
</reference>
<evidence type="ECO:0000259" key="2">
    <source>
        <dbReference type="Pfam" id="PF17761"/>
    </source>
</evidence>
<dbReference type="AlphaFoldDB" id="A0AAW6TX92"/>
<dbReference type="InterPro" id="IPR009362">
    <property type="entry name" value="YhcG_C"/>
</dbReference>
<dbReference type="Gene3D" id="3.40.1350.10">
    <property type="match status" value="1"/>
</dbReference>
<dbReference type="PANTHER" id="PTHR30547">
    <property type="entry name" value="UNCHARACTERIZED PROTEIN YHCG-RELATED"/>
    <property type="match status" value="1"/>
</dbReference>
<organism evidence="3 4">
    <name type="scientific">Anaerobaca lacustris</name>
    <dbReference type="NCBI Taxonomy" id="3044600"/>
    <lineage>
        <taxon>Bacteria</taxon>
        <taxon>Pseudomonadati</taxon>
        <taxon>Planctomycetota</taxon>
        <taxon>Phycisphaerae</taxon>
        <taxon>Sedimentisphaerales</taxon>
        <taxon>Anaerobacaceae</taxon>
        <taxon>Anaerobaca</taxon>
    </lineage>
</organism>
<evidence type="ECO:0000313" key="4">
    <source>
        <dbReference type="Proteomes" id="UP001431776"/>
    </source>
</evidence>
<feature type="domain" description="YhcG PDDEXK nuclease" evidence="1">
    <location>
        <begin position="191"/>
        <end position="343"/>
    </location>
</feature>